<name>A0AAU9ITS9_9CILI</name>
<dbReference type="Pfam" id="PF01419">
    <property type="entry name" value="Jacalin"/>
    <property type="match status" value="2"/>
</dbReference>
<dbReference type="AlphaFoldDB" id="A0AAU9ITS9"/>
<evidence type="ECO:0000259" key="1">
    <source>
        <dbReference type="Pfam" id="PF01419"/>
    </source>
</evidence>
<accession>A0AAU9ITS9</accession>
<dbReference type="Gene3D" id="2.100.10.30">
    <property type="entry name" value="Jacalin-like lectin domain"/>
    <property type="match status" value="2"/>
</dbReference>
<evidence type="ECO:0000313" key="2">
    <source>
        <dbReference type="EMBL" id="CAG9311708.1"/>
    </source>
</evidence>
<reference evidence="2" key="1">
    <citation type="submission" date="2021-09" db="EMBL/GenBank/DDBJ databases">
        <authorList>
            <consortium name="AG Swart"/>
            <person name="Singh M."/>
            <person name="Singh A."/>
            <person name="Seah K."/>
            <person name="Emmerich C."/>
        </authorList>
    </citation>
    <scope>NUCLEOTIDE SEQUENCE</scope>
    <source>
        <strain evidence="2">ATCC30299</strain>
    </source>
</reference>
<feature type="domain" description="Jacalin-type lectin" evidence="1">
    <location>
        <begin position="40"/>
        <end position="141"/>
    </location>
</feature>
<proteinExistence type="predicted"/>
<dbReference type="Proteomes" id="UP001162131">
    <property type="component" value="Unassembled WGS sequence"/>
</dbReference>
<evidence type="ECO:0000313" key="3">
    <source>
        <dbReference type="Proteomes" id="UP001162131"/>
    </source>
</evidence>
<gene>
    <name evidence="2" type="ORF">BSTOLATCC_MIC3993</name>
</gene>
<feature type="domain" description="Jacalin-type lectin" evidence="1">
    <location>
        <begin position="221"/>
        <end position="325"/>
    </location>
</feature>
<organism evidence="2 3">
    <name type="scientific">Blepharisma stoltei</name>
    <dbReference type="NCBI Taxonomy" id="1481888"/>
    <lineage>
        <taxon>Eukaryota</taxon>
        <taxon>Sar</taxon>
        <taxon>Alveolata</taxon>
        <taxon>Ciliophora</taxon>
        <taxon>Postciliodesmatophora</taxon>
        <taxon>Heterotrichea</taxon>
        <taxon>Heterotrichida</taxon>
        <taxon>Blepharismidae</taxon>
        <taxon>Blepharisma</taxon>
    </lineage>
</organism>
<dbReference type="InterPro" id="IPR001229">
    <property type="entry name" value="Jacalin-like_lectin_dom"/>
</dbReference>
<dbReference type="SUPFAM" id="SSF51101">
    <property type="entry name" value="Mannose-binding lectins"/>
    <property type="match status" value="2"/>
</dbReference>
<keyword evidence="3" id="KW-1185">Reference proteome</keyword>
<sequence length="339" mass="38362">MKIEIDIKKGIGTNPSELEMHNDIEILSTTRDQFYNDYKLNKIKCWHIPGCTIIGIELNFINPRTGDLLCPGPHIGYAYDERVTSAELILGYDEYLTELNGCAKTTIDFLHFHTNKGRYAEFGNALALGAFKYKIPRGYSIFSLLVGIRDTLSYIAVQPIQIKNIPLELSPASEMAPTNNYQPSTIVKSKYYGIEKQFSLTVDDFYALQLHPHIKRKTSKIIGINTSAGRRIYGLEILYNKNEKFESSSYNYSNSSRSEKTTCYSLQIEENDYLVGISGYVDGKGLSMVEFCTANEKRWRYGKAKGEAFVIPNENRLEIVALRGTFMSTQVLGVSAYFA</sequence>
<dbReference type="InterPro" id="IPR036404">
    <property type="entry name" value="Jacalin-like_lectin_dom_sf"/>
</dbReference>
<protein>
    <recommendedName>
        <fullName evidence="1">Jacalin-type lectin domain-containing protein</fullName>
    </recommendedName>
</protein>
<comment type="caution">
    <text evidence="2">The sequence shown here is derived from an EMBL/GenBank/DDBJ whole genome shotgun (WGS) entry which is preliminary data.</text>
</comment>
<dbReference type="EMBL" id="CAJZBQ010000004">
    <property type="protein sequence ID" value="CAG9311708.1"/>
    <property type="molecule type" value="Genomic_DNA"/>
</dbReference>